<dbReference type="AlphaFoldDB" id="A0A914QIS8"/>
<sequence>MNSSNIKFSIDSILNSSESKNETNLKSLMPVKRIYFSGPYHHQNWSLPDSIIFYIAKHPLSAKLFQKLVQMCKYFFIKNPIIIMDDSNQVFYDRGLEAVLEKVKKDANISYKYWITGKEITPTSKIIPHLYRVDVKQLNLFNQILSFNDFVFISKNIEIIDLFLVNLKNENGTIIPVEKLVEALPNLKSLSVNQCYGRYLITSKTMKELLKIEHFSKINYIRFFGLTDAFDIETFYDYMKKNKLTRFYFVFSHPLSYAYLNRLNEIMDEIIETQNHDYKVPYMVIC</sequence>
<dbReference type="Proteomes" id="UP000887578">
    <property type="component" value="Unplaced"/>
</dbReference>
<accession>A0A914QIS8</accession>
<evidence type="ECO:0000313" key="1">
    <source>
        <dbReference type="Proteomes" id="UP000887578"/>
    </source>
</evidence>
<organism evidence="1 2">
    <name type="scientific">Panagrolaimus davidi</name>
    <dbReference type="NCBI Taxonomy" id="227884"/>
    <lineage>
        <taxon>Eukaryota</taxon>
        <taxon>Metazoa</taxon>
        <taxon>Ecdysozoa</taxon>
        <taxon>Nematoda</taxon>
        <taxon>Chromadorea</taxon>
        <taxon>Rhabditida</taxon>
        <taxon>Tylenchina</taxon>
        <taxon>Panagrolaimomorpha</taxon>
        <taxon>Panagrolaimoidea</taxon>
        <taxon>Panagrolaimidae</taxon>
        <taxon>Panagrolaimus</taxon>
    </lineage>
</organism>
<reference evidence="2" key="1">
    <citation type="submission" date="2022-11" db="UniProtKB">
        <authorList>
            <consortium name="WormBaseParasite"/>
        </authorList>
    </citation>
    <scope>IDENTIFICATION</scope>
</reference>
<protein>
    <submittedName>
        <fullName evidence="2">Uncharacterized protein</fullName>
    </submittedName>
</protein>
<proteinExistence type="predicted"/>
<dbReference type="WBParaSite" id="PDA_v2.g3373.t1">
    <property type="protein sequence ID" value="PDA_v2.g3373.t1"/>
    <property type="gene ID" value="PDA_v2.g3373"/>
</dbReference>
<keyword evidence="1" id="KW-1185">Reference proteome</keyword>
<name>A0A914QIS8_9BILA</name>
<evidence type="ECO:0000313" key="2">
    <source>
        <dbReference type="WBParaSite" id="PDA_v2.g3373.t1"/>
    </source>
</evidence>